<dbReference type="InterPro" id="IPR050263">
    <property type="entry name" value="Bact_Fimbrial_Adh_Pro"/>
</dbReference>
<evidence type="ECO:0000259" key="2">
    <source>
        <dbReference type="Pfam" id="PF00419"/>
    </source>
</evidence>
<keyword evidence="1" id="KW-0732">Signal</keyword>
<dbReference type="RefSeq" id="WP_175201848.1">
    <property type="nucleotide sequence ID" value="NZ_CADILH010000007.1"/>
</dbReference>
<accession>A0A6S7F5N3</accession>
<dbReference type="EMBL" id="CADILH010000007">
    <property type="protein sequence ID" value="CAB3935091.1"/>
    <property type="molecule type" value="Genomic_DNA"/>
</dbReference>
<name>A0A6S7F5N3_9BURK</name>
<dbReference type="GO" id="GO:0043709">
    <property type="term" value="P:cell adhesion involved in single-species biofilm formation"/>
    <property type="evidence" value="ECO:0007669"/>
    <property type="project" value="TreeGrafter"/>
</dbReference>
<evidence type="ECO:0000313" key="4">
    <source>
        <dbReference type="Proteomes" id="UP000494183"/>
    </source>
</evidence>
<dbReference type="Gene3D" id="2.60.40.3310">
    <property type="match status" value="1"/>
</dbReference>
<dbReference type="PANTHER" id="PTHR33420">
    <property type="entry name" value="FIMBRIAL SUBUNIT ELFA-RELATED"/>
    <property type="match status" value="1"/>
</dbReference>
<reference evidence="3 4" key="1">
    <citation type="submission" date="2020-04" db="EMBL/GenBank/DDBJ databases">
        <authorList>
            <person name="De Canck E."/>
        </authorList>
    </citation>
    <scope>NUCLEOTIDE SEQUENCE [LARGE SCALE GENOMIC DNA]</scope>
    <source>
        <strain evidence="3 4">LMG 6000</strain>
    </source>
</reference>
<evidence type="ECO:0000313" key="3">
    <source>
        <dbReference type="EMBL" id="CAB3935091.1"/>
    </source>
</evidence>
<gene>
    <name evidence="3" type="ORF">LMG6000_04151</name>
</gene>
<proteinExistence type="predicted"/>
<evidence type="ECO:0000256" key="1">
    <source>
        <dbReference type="ARBA" id="ARBA00022729"/>
    </source>
</evidence>
<organism evidence="3 4">
    <name type="scientific">Achromobacter insolitus</name>
    <dbReference type="NCBI Taxonomy" id="217204"/>
    <lineage>
        <taxon>Bacteria</taxon>
        <taxon>Pseudomonadati</taxon>
        <taxon>Pseudomonadota</taxon>
        <taxon>Betaproteobacteria</taxon>
        <taxon>Burkholderiales</taxon>
        <taxon>Alcaligenaceae</taxon>
        <taxon>Achromobacter</taxon>
    </lineage>
</organism>
<dbReference type="Gene3D" id="2.60.40.1090">
    <property type="entry name" value="Fimbrial-type adhesion domain"/>
    <property type="match status" value="1"/>
</dbReference>
<dbReference type="Pfam" id="PF00419">
    <property type="entry name" value="Fimbrial"/>
    <property type="match status" value="1"/>
</dbReference>
<protein>
    <recommendedName>
        <fullName evidence="2">Fimbrial-type adhesion domain-containing protein</fullName>
    </recommendedName>
</protein>
<dbReference type="SUPFAM" id="SSF49401">
    <property type="entry name" value="Bacterial adhesins"/>
    <property type="match status" value="1"/>
</dbReference>
<dbReference type="InterPro" id="IPR000259">
    <property type="entry name" value="Adhesion_dom_fimbrial"/>
</dbReference>
<dbReference type="AlphaFoldDB" id="A0A6S7F5N3"/>
<dbReference type="Proteomes" id="UP000494183">
    <property type="component" value="Unassembled WGS sequence"/>
</dbReference>
<dbReference type="InterPro" id="IPR036937">
    <property type="entry name" value="Adhesion_dom_fimbrial_sf"/>
</dbReference>
<dbReference type="PANTHER" id="PTHR33420:SF3">
    <property type="entry name" value="FIMBRIAL SUBUNIT ELFA"/>
    <property type="match status" value="1"/>
</dbReference>
<dbReference type="InterPro" id="IPR008966">
    <property type="entry name" value="Adhesion_dom_sf"/>
</dbReference>
<dbReference type="GO" id="GO:0009289">
    <property type="term" value="C:pilus"/>
    <property type="evidence" value="ECO:0007669"/>
    <property type="project" value="InterPro"/>
</dbReference>
<sequence length="321" mass="34386">MNHGKFPHGTLAIRILVVIATMFGAMDTAQAICFGQSTRYVTYGGPINLTIPTGAPNGTLVYTETQVIPRSEFDCTSEELWGLELAPGRGRVPKPNVEEFPLGDTGLSFRIKTKLGNGLAYVASLAPLRGGFYHLEGDMILEIYKTGPLAPRRVVGGGDLGLVRYGSRRIVDLVLGRHINVVAGSCETPDVAVAMGDNYKLFDFGGPGSTTREVPFYLQLNNCPAGITKINYQLQALTPVINATLGVVGLNRTSSAAGVGLQIKDANGLPVPLNTVRTFSGYPTNGTNFRIPLAANYYRVGTELLRPGAANTEVTFIMSYL</sequence>
<feature type="domain" description="Fimbrial-type adhesion" evidence="2">
    <location>
        <begin position="182"/>
        <end position="320"/>
    </location>
</feature>
<keyword evidence="4" id="KW-1185">Reference proteome</keyword>